<gene>
    <name evidence="5" type="ORF">ACFO60_31125</name>
</gene>
<dbReference type="EMBL" id="JBHSFP010000029">
    <property type="protein sequence ID" value="MFC4535239.1"/>
    <property type="molecule type" value="Genomic_DNA"/>
</dbReference>
<dbReference type="SUPFAM" id="SSF50891">
    <property type="entry name" value="Cyclophilin-like"/>
    <property type="match status" value="1"/>
</dbReference>
<evidence type="ECO:0000313" key="6">
    <source>
        <dbReference type="Proteomes" id="UP001596004"/>
    </source>
</evidence>
<accession>A0ABV9CPL3</accession>
<keyword evidence="6" id="KW-1185">Reference proteome</keyword>
<dbReference type="PANTHER" id="PTHR34698">
    <property type="entry name" value="5-OXOPROLINASE SUBUNIT B"/>
    <property type="match status" value="1"/>
</dbReference>
<keyword evidence="1" id="KW-0547">Nucleotide-binding</keyword>
<sequence>MSPRLRPCGDHAVLVELDGAEEVLALYEALAEDPPHGVTDLLPAAGTLLVRFDRPARRQPVESAILRARPAAGPRPAGGEVTVPVVYDGDDLADVAALTGLPEREVIDAHTATPWTVAFSGFAPGFAYLIGGDPRLRVPRRTESRVRVPVGAVALAAEYSAVYPRESPGGWQLIGRTSLPVWDLAADPPALLRPGMRVRFAEAGDDGKARRG</sequence>
<dbReference type="InterPro" id="IPR003833">
    <property type="entry name" value="CT_C_D"/>
</dbReference>
<name>A0ABV9CPL3_9ACTN</name>
<organism evidence="5 6">
    <name type="scientific">Sphaerisporangium dianthi</name>
    <dbReference type="NCBI Taxonomy" id="1436120"/>
    <lineage>
        <taxon>Bacteria</taxon>
        <taxon>Bacillati</taxon>
        <taxon>Actinomycetota</taxon>
        <taxon>Actinomycetes</taxon>
        <taxon>Streptosporangiales</taxon>
        <taxon>Streptosporangiaceae</taxon>
        <taxon>Sphaerisporangium</taxon>
    </lineage>
</organism>
<feature type="domain" description="Carboxyltransferase" evidence="4">
    <location>
        <begin position="3"/>
        <end position="192"/>
    </location>
</feature>
<evidence type="ECO:0000313" key="5">
    <source>
        <dbReference type="EMBL" id="MFC4535239.1"/>
    </source>
</evidence>
<dbReference type="SUPFAM" id="SSF160467">
    <property type="entry name" value="PH0987 N-terminal domain-like"/>
    <property type="match status" value="1"/>
</dbReference>
<dbReference type="InterPro" id="IPR010016">
    <property type="entry name" value="PxpB"/>
</dbReference>
<proteinExistence type="predicted"/>
<reference evidence="6" key="1">
    <citation type="journal article" date="2019" name="Int. J. Syst. Evol. Microbiol.">
        <title>The Global Catalogue of Microorganisms (GCM) 10K type strain sequencing project: providing services to taxonomists for standard genome sequencing and annotation.</title>
        <authorList>
            <consortium name="The Broad Institute Genomics Platform"/>
            <consortium name="The Broad Institute Genome Sequencing Center for Infectious Disease"/>
            <person name="Wu L."/>
            <person name="Ma J."/>
        </authorList>
    </citation>
    <scope>NUCLEOTIDE SEQUENCE [LARGE SCALE GENOMIC DNA]</scope>
    <source>
        <strain evidence="6">CGMCC 4.7132</strain>
    </source>
</reference>
<dbReference type="Gene3D" id="2.40.100.10">
    <property type="entry name" value="Cyclophilin-like"/>
    <property type="match status" value="1"/>
</dbReference>
<dbReference type="SMART" id="SM00796">
    <property type="entry name" value="AHS1"/>
    <property type="match status" value="1"/>
</dbReference>
<dbReference type="Gene3D" id="3.30.1360.40">
    <property type="match status" value="1"/>
</dbReference>
<dbReference type="RefSeq" id="WP_380847400.1">
    <property type="nucleotide sequence ID" value="NZ_JBHSFP010000029.1"/>
</dbReference>
<evidence type="ECO:0000256" key="1">
    <source>
        <dbReference type="ARBA" id="ARBA00022741"/>
    </source>
</evidence>
<protein>
    <submittedName>
        <fullName evidence="5">Allophanate hydrolase subunit 1</fullName>
    </submittedName>
</protein>
<keyword evidence="3" id="KW-0067">ATP-binding</keyword>
<comment type="caution">
    <text evidence="5">The sequence shown here is derived from an EMBL/GenBank/DDBJ whole genome shotgun (WGS) entry which is preliminary data.</text>
</comment>
<keyword evidence="2 5" id="KW-0378">Hydrolase</keyword>
<evidence type="ECO:0000256" key="2">
    <source>
        <dbReference type="ARBA" id="ARBA00022801"/>
    </source>
</evidence>
<evidence type="ECO:0000256" key="3">
    <source>
        <dbReference type="ARBA" id="ARBA00022840"/>
    </source>
</evidence>
<evidence type="ECO:0000259" key="4">
    <source>
        <dbReference type="SMART" id="SM00796"/>
    </source>
</evidence>
<dbReference type="InterPro" id="IPR029000">
    <property type="entry name" value="Cyclophilin-like_dom_sf"/>
</dbReference>
<dbReference type="GO" id="GO:0016787">
    <property type="term" value="F:hydrolase activity"/>
    <property type="evidence" value="ECO:0007669"/>
    <property type="project" value="UniProtKB-KW"/>
</dbReference>
<dbReference type="Proteomes" id="UP001596004">
    <property type="component" value="Unassembled WGS sequence"/>
</dbReference>
<dbReference type="Pfam" id="PF02682">
    <property type="entry name" value="CT_C_D"/>
    <property type="match status" value="1"/>
</dbReference>
<dbReference type="PANTHER" id="PTHR34698:SF2">
    <property type="entry name" value="5-OXOPROLINASE SUBUNIT B"/>
    <property type="match status" value="1"/>
</dbReference>